<accession>A0AAD9I1C7</accession>
<dbReference type="EMBL" id="JAQQPM010000002">
    <property type="protein sequence ID" value="KAK2068770.1"/>
    <property type="molecule type" value="Genomic_DNA"/>
</dbReference>
<comment type="caution">
    <text evidence="2">The sequence shown here is derived from an EMBL/GenBank/DDBJ whole genome shotgun (WGS) entry which is preliminary data.</text>
</comment>
<evidence type="ECO:0000313" key="3">
    <source>
        <dbReference type="Proteomes" id="UP001217918"/>
    </source>
</evidence>
<dbReference type="Proteomes" id="UP001217918">
    <property type="component" value="Unassembled WGS sequence"/>
</dbReference>
<protein>
    <submittedName>
        <fullName evidence="2">Uncharacterized protein</fullName>
    </submittedName>
</protein>
<feature type="region of interest" description="Disordered" evidence="1">
    <location>
        <begin position="186"/>
        <end position="210"/>
    </location>
</feature>
<proteinExistence type="predicted"/>
<reference evidence="2" key="1">
    <citation type="journal article" date="2023" name="Mol. Plant Microbe Interact.">
        <title>Elucidating the Obligate Nature and Biological Capacity of an Invasive Fungal Corn Pathogen.</title>
        <authorList>
            <person name="MacCready J.S."/>
            <person name="Roggenkamp E.M."/>
            <person name="Gdanetz K."/>
            <person name="Chilvers M.I."/>
        </authorList>
    </citation>
    <scope>NUCLEOTIDE SEQUENCE</scope>
    <source>
        <strain evidence="2">PM02</strain>
    </source>
</reference>
<name>A0AAD9I1C7_9PEZI</name>
<dbReference type="AlphaFoldDB" id="A0AAD9I1C7"/>
<organism evidence="2 3">
    <name type="scientific">Phyllachora maydis</name>
    <dbReference type="NCBI Taxonomy" id="1825666"/>
    <lineage>
        <taxon>Eukaryota</taxon>
        <taxon>Fungi</taxon>
        <taxon>Dikarya</taxon>
        <taxon>Ascomycota</taxon>
        <taxon>Pezizomycotina</taxon>
        <taxon>Sordariomycetes</taxon>
        <taxon>Sordariomycetidae</taxon>
        <taxon>Phyllachorales</taxon>
        <taxon>Phyllachoraceae</taxon>
        <taxon>Phyllachora</taxon>
    </lineage>
</organism>
<keyword evidence="3" id="KW-1185">Reference proteome</keyword>
<evidence type="ECO:0000313" key="2">
    <source>
        <dbReference type="EMBL" id="KAK2068770.1"/>
    </source>
</evidence>
<sequence length="226" mass="23378">MKTGPVLGALAGAAGVHGALLARQTFGNALSTGPVAAGNFIREANTTLLLPATNTPQISNLALWPGMATDQGDLIQGLAISVADGSVGCPPASGMWCLCASTLEGTQQRGATVPAAPGSAVTFGYRYDDTTARYEQTVALDGTVVSTLSVSRGVAQGWGTAAECQMSSCGTVPGHRWVRTTLVMDQPDPDYDQTKRTTGATGDMESSDGGRTWTIADIEIDWFTFS</sequence>
<gene>
    <name evidence="2" type="ORF">P8C59_003392</name>
</gene>
<evidence type="ECO:0000256" key="1">
    <source>
        <dbReference type="SAM" id="MobiDB-lite"/>
    </source>
</evidence>